<feature type="transmembrane region" description="Helical" evidence="1">
    <location>
        <begin position="158"/>
        <end position="175"/>
    </location>
</feature>
<feature type="transmembrane region" description="Helical" evidence="1">
    <location>
        <begin position="130"/>
        <end position="152"/>
    </location>
</feature>
<feature type="transmembrane region" description="Helical" evidence="1">
    <location>
        <begin position="62"/>
        <end position="83"/>
    </location>
</feature>
<sequence>MIEMTSAGRKLIDAPMDDSDDEDVGFIPAGYIAPPAIRDIPVTDVFACLRQGISDFRRATSYGLLFSSVYVFGGLGLVAALLIDRQEYLIFPVVAGFLLIGPITAVGLYDISRRLEAGEPLLLRPILLSFMRHGGTQLLLFGCVLVFAMVVWLKAAGVIYAIAFGLSPMPISELLTRALNSPRVMAFLLAGNAVGAILATLVFAISVVAVPYLLDKDTDFMTALTTSLRAVIHNPVTMLIWSATISFLAFISVMTGFIGFFVTLPVVGHATWHLYRRVVIHPEINDAP</sequence>
<reference evidence="2" key="1">
    <citation type="journal article" date="2024" name="Antonie Van Leeuwenhoek">
        <title>Bradyrhizobium ontarionense sp. nov., a novel bacterial symbiont isolated from Aeschynomene indica (Indian jointvetch), harbours photosynthesis, nitrogen fixation and nitrous oxide (N2O) reductase genes.</title>
        <authorList>
            <person name="Bromfield E.S.P."/>
            <person name="Cloutier S."/>
        </authorList>
    </citation>
    <scope>NUCLEOTIDE SEQUENCE</scope>
    <source>
        <strain evidence="2">A19</strain>
    </source>
</reference>
<evidence type="ECO:0000313" key="3">
    <source>
        <dbReference type="Proteomes" id="UP001431010"/>
    </source>
</evidence>
<gene>
    <name evidence="2" type="ORF">LQG66_26040</name>
</gene>
<dbReference type="Proteomes" id="UP001431010">
    <property type="component" value="Chromosome"/>
</dbReference>
<feature type="transmembrane region" description="Helical" evidence="1">
    <location>
        <begin position="238"/>
        <end position="267"/>
    </location>
</feature>
<evidence type="ECO:0000313" key="2">
    <source>
        <dbReference type="EMBL" id="UFZ02712.1"/>
    </source>
</evidence>
<feature type="transmembrane region" description="Helical" evidence="1">
    <location>
        <begin position="89"/>
        <end position="109"/>
    </location>
</feature>
<keyword evidence="1" id="KW-0472">Membrane</keyword>
<evidence type="ECO:0000256" key="1">
    <source>
        <dbReference type="SAM" id="Phobius"/>
    </source>
</evidence>
<keyword evidence="3" id="KW-1185">Reference proteome</keyword>
<organism evidence="2 3">
    <name type="scientific">Bradyrhizobium ontarionense</name>
    <dbReference type="NCBI Taxonomy" id="2898149"/>
    <lineage>
        <taxon>Bacteria</taxon>
        <taxon>Pseudomonadati</taxon>
        <taxon>Pseudomonadota</taxon>
        <taxon>Alphaproteobacteria</taxon>
        <taxon>Hyphomicrobiales</taxon>
        <taxon>Nitrobacteraceae</taxon>
        <taxon>Bradyrhizobium</taxon>
    </lineage>
</organism>
<dbReference type="EMBL" id="CP088156">
    <property type="protein sequence ID" value="UFZ02712.1"/>
    <property type="molecule type" value="Genomic_DNA"/>
</dbReference>
<feature type="transmembrane region" description="Helical" evidence="1">
    <location>
        <begin position="187"/>
        <end position="214"/>
    </location>
</feature>
<dbReference type="RefSeq" id="WP_231318498.1">
    <property type="nucleotide sequence ID" value="NZ_CP088156.1"/>
</dbReference>
<dbReference type="InterPro" id="IPR018692">
    <property type="entry name" value="DUF2189"/>
</dbReference>
<name>A0ABY3R6R8_9BRAD</name>
<proteinExistence type="predicted"/>
<dbReference type="Pfam" id="PF09955">
    <property type="entry name" value="DUF2189"/>
    <property type="match status" value="1"/>
</dbReference>
<accession>A0ABY3R6R8</accession>
<protein>
    <submittedName>
        <fullName evidence="2">DUF2189 domain-containing protein</fullName>
    </submittedName>
</protein>
<keyword evidence="1" id="KW-1133">Transmembrane helix</keyword>
<keyword evidence="1" id="KW-0812">Transmembrane</keyword>